<protein>
    <submittedName>
        <fullName evidence="2">Uncharacterized protein</fullName>
    </submittedName>
</protein>
<feature type="transmembrane region" description="Helical" evidence="1">
    <location>
        <begin position="106"/>
        <end position="128"/>
    </location>
</feature>
<keyword evidence="1" id="KW-1133">Transmembrane helix</keyword>
<organism evidence="2 3">
    <name type="scientific">Streptomyces halstedii</name>
    <dbReference type="NCBI Taxonomy" id="1944"/>
    <lineage>
        <taxon>Bacteria</taxon>
        <taxon>Bacillati</taxon>
        <taxon>Actinomycetota</taxon>
        <taxon>Actinomycetes</taxon>
        <taxon>Kitasatosporales</taxon>
        <taxon>Streptomycetaceae</taxon>
        <taxon>Streptomyces</taxon>
    </lineage>
</organism>
<dbReference type="RefSeq" id="WP_164342232.1">
    <property type="nucleotide sequence ID" value="NZ_JAAGLQ010000045.1"/>
</dbReference>
<reference evidence="2 3" key="1">
    <citation type="submission" date="2020-01" db="EMBL/GenBank/DDBJ databases">
        <title>Insect and environment-associated Actinomycetes.</title>
        <authorList>
            <person name="Currrie C."/>
            <person name="Chevrette M."/>
            <person name="Carlson C."/>
            <person name="Stubbendieck R."/>
            <person name="Wendt-Pienkowski E."/>
        </authorList>
    </citation>
    <scope>NUCLEOTIDE SEQUENCE [LARGE SCALE GENOMIC DNA]</scope>
    <source>
        <strain evidence="2 3">SID11342</strain>
    </source>
</reference>
<proteinExistence type="predicted"/>
<gene>
    <name evidence="2" type="ORF">G3I29_02200</name>
</gene>
<evidence type="ECO:0000313" key="3">
    <source>
        <dbReference type="Proteomes" id="UP000471293"/>
    </source>
</evidence>
<dbReference type="AlphaFoldDB" id="A0A6N9TVT2"/>
<dbReference type="Proteomes" id="UP000471293">
    <property type="component" value="Unassembled WGS sequence"/>
</dbReference>
<dbReference type="EMBL" id="JAAGLQ010000045">
    <property type="protein sequence ID" value="NEA14372.1"/>
    <property type="molecule type" value="Genomic_DNA"/>
</dbReference>
<name>A0A6N9TVT2_STRHA</name>
<feature type="transmembrane region" description="Helical" evidence="1">
    <location>
        <begin position="66"/>
        <end position="86"/>
    </location>
</feature>
<keyword evidence="1" id="KW-0472">Membrane</keyword>
<accession>A0A6N9TVT2</accession>
<evidence type="ECO:0000313" key="2">
    <source>
        <dbReference type="EMBL" id="NEA14372.1"/>
    </source>
</evidence>
<comment type="caution">
    <text evidence="2">The sequence shown here is derived from an EMBL/GenBank/DDBJ whole genome shotgun (WGS) entry which is preliminary data.</text>
</comment>
<evidence type="ECO:0000256" key="1">
    <source>
        <dbReference type="SAM" id="Phobius"/>
    </source>
</evidence>
<keyword evidence="1" id="KW-0812">Transmembrane</keyword>
<sequence>MRQKERAKPAQQLPGRPATVWQHVAESPVTDFARAREVPRPESVQEVAKWEDPDGLGKVELHYAPAFWALLPLTALGYLVWGTVTHPEEHDWVRTVFDETVHGPPWSLWLVWAIVVIWLLIALGVLVLRTNLASEVRKDNQWIFEHGTAHTIHRSPFTRDGGEGFTSPTFIAIDHRIDDAQAARIHQALYAWLSDGTVQEQLSRRTLRRPQGVIAAQEIFGPEATGGYYVESVPGLGSADDFEAHRWALITEPRDEQSEPNVTTVPCGKKLRRIRSKLRRRAARRSGQ</sequence>